<gene>
    <name evidence="1" type="ORF">TbgDal_XI3510</name>
</gene>
<reference evidence="2" key="1">
    <citation type="journal article" date="2010" name="PLoS Negl. Trop. Dis.">
        <title>The genome sequence of Trypanosoma brucei gambiense, causative agent of chronic human african trypanosomiasis.</title>
        <authorList>
            <person name="Jackson A.P."/>
            <person name="Sanders M."/>
            <person name="Berry A."/>
            <person name="McQuillan J."/>
            <person name="Aslett M.A."/>
            <person name="Quail M.A."/>
            <person name="Chukualim B."/>
            <person name="Capewell P."/>
            <person name="MacLeod A."/>
            <person name="Melville S.E."/>
            <person name="Gibson W."/>
            <person name="Barry J.D."/>
            <person name="Berriman M."/>
            <person name="Hertz-Fowler C."/>
        </authorList>
    </citation>
    <scope>NUCLEOTIDE SEQUENCE [LARGE SCALE GENOMIC DNA]</scope>
    <source>
        <strain evidence="2">MHOM/CI/86/DAL972</strain>
    </source>
</reference>
<dbReference type="RefSeq" id="XP_011779498.1">
    <property type="nucleotide sequence ID" value="XM_011781196.1"/>
</dbReference>
<dbReference type="KEGG" id="tbg:TbgDal_XI3510"/>
<evidence type="ECO:0000313" key="2">
    <source>
        <dbReference type="Proteomes" id="UP000002316"/>
    </source>
</evidence>
<evidence type="ECO:0000313" key="1">
    <source>
        <dbReference type="EMBL" id="CBH17234.1"/>
    </source>
</evidence>
<organism evidence="1 2">
    <name type="scientific">Trypanosoma brucei gambiense (strain MHOM/CI/86/DAL972)</name>
    <dbReference type="NCBI Taxonomy" id="679716"/>
    <lineage>
        <taxon>Eukaryota</taxon>
        <taxon>Discoba</taxon>
        <taxon>Euglenozoa</taxon>
        <taxon>Kinetoplastea</taxon>
        <taxon>Metakinetoplastina</taxon>
        <taxon>Trypanosomatida</taxon>
        <taxon>Trypanosomatidae</taxon>
        <taxon>Trypanosoma</taxon>
    </lineage>
</organism>
<dbReference type="EMBL" id="FN554974">
    <property type="protein sequence ID" value="CBH17234.1"/>
    <property type="molecule type" value="Genomic_DNA"/>
</dbReference>
<accession>D0A6D3</accession>
<protein>
    <submittedName>
        <fullName evidence="1">Uncharacterized protein</fullName>
    </submittedName>
</protein>
<dbReference type="AlphaFoldDB" id="D0A6D3"/>
<dbReference type="Proteomes" id="UP000002316">
    <property type="component" value="Chromosome 11"/>
</dbReference>
<sequence length="122" mass="13957">MISAKTRFLHPAVRQTLSAAARFDGFWRRTTKKNDKKLTAHTHFLSRGGGERLGVRMRLLPLEKYIFPPPPSTRSHSTLHQRAALELVVAVIYVLYDSRRLRTTFGVSPNTRRRDANFTPGL</sequence>
<proteinExistence type="predicted"/>
<name>D0A6D3_TRYB9</name>
<dbReference type="GeneID" id="23867333"/>